<comment type="caution">
    <text evidence="2">The sequence shown here is derived from an EMBL/GenBank/DDBJ whole genome shotgun (WGS) entry which is preliminary data.</text>
</comment>
<evidence type="ECO:0000313" key="3">
    <source>
        <dbReference type="Proteomes" id="UP001529245"/>
    </source>
</evidence>
<reference evidence="2 3" key="1">
    <citation type="submission" date="2023-04" db="EMBL/GenBank/DDBJ databases">
        <title>A. sendaiensis sub sp. chiapanensis a novel subspecie with specific adaptation in bacterial cell wall isolated from an active volcano.</title>
        <authorList>
            <person name="Alvarez Gutierrez P.E."/>
            <person name="Ortiz Cortes L.Y."/>
        </authorList>
    </citation>
    <scope>NUCLEOTIDE SEQUENCE [LARGE SCALE GENOMIC DNA]</scope>
    <source>
        <strain evidence="2 3">PA2</strain>
    </source>
</reference>
<feature type="compositionally biased region" description="Basic and acidic residues" evidence="1">
    <location>
        <begin position="120"/>
        <end position="130"/>
    </location>
</feature>
<proteinExistence type="predicted"/>
<feature type="region of interest" description="Disordered" evidence="1">
    <location>
        <begin position="98"/>
        <end position="154"/>
    </location>
</feature>
<keyword evidence="3" id="KW-1185">Reference proteome</keyword>
<protein>
    <submittedName>
        <fullName evidence="2">Uncharacterized protein</fullName>
    </submittedName>
</protein>
<dbReference type="Proteomes" id="UP001529245">
    <property type="component" value="Unassembled WGS sequence"/>
</dbReference>
<dbReference type="RefSeq" id="WP_283204246.1">
    <property type="nucleotide sequence ID" value="NZ_JASGCB010000023.1"/>
</dbReference>
<evidence type="ECO:0000256" key="1">
    <source>
        <dbReference type="SAM" id="MobiDB-lite"/>
    </source>
</evidence>
<feature type="compositionally biased region" description="Basic and acidic residues" evidence="1">
    <location>
        <begin position="143"/>
        <end position="154"/>
    </location>
</feature>
<name>A0ABT6Y0G3_ALISE</name>
<evidence type="ECO:0000313" key="2">
    <source>
        <dbReference type="EMBL" id="MDI9260810.1"/>
    </source>
</evidence>
<feature type="region of interest" description="Disordered" evidence="1">
    <location>
        <begin position="1"/>
        <end position="36"/>
    </location>
</feature>
<gene>
    <name evidence="2" type="ORF">QID03_11600</name>
</gene>
<organism evidence="2 3">
    <name type="scientific">Alicyclobacillus sendaiensis PA2</name>
    <dbReference type="NCBI Taxonomy" id="3029425"/>
    <lineage>
        <taxon>Bacteria</taxon>
        <taxon>Bacillati</taxon>
        <taxon>Bacillota</taxon>
        <taxon>Bacilli</taxon>
        <taxon>Bacillales</taxon>
        <taxon>Alicyclobacillaceae</taxon>
        <taxon>Alicyclobacillus</taxon>
    </lineage>
</organism>
<accession>A0ABT6Y0G3</accession>
<sequence>MRHAHPSHPRGWDGHGGHHRGHRGHPALGKPSGPQTFRRGRALQFLEFLNVRRATLLRQLDQPEFADLRPTLLGELKAVESVRDEFMAMFDLWVDAEEAPDPSTSGTSMPVVGETPPTHHGAETEAKAEEAGEQGSSGSGRGDPGDRPEEDRSR</sequence>
<dbReference type="EMBL" id="JASGCB010000023">
    <property type="protein sequence ID" value="MDI9260810.1"/>
    <property type="molecule type" value="Genomic_DNA"/>
</dbReference>